<sequence>MNCLKTIYLTREFGKVRLQFIALFISLLVFIISYVPLSFVHGAYQNSEKAIFPFIIAIISMPILHSLVMVLSLSILKKSTKIPFKLTGLKFPAWFCFKGVQLTKPEAIVTGMMPTIILTLPGFLISSQLADYYLYTLLWSSIHLGMTVTNFIYLFYIFKAPKEVYIHHLSEGFELLLKQKEY</sequence>
<dbReference type="Pfam" id="PF11667">
    <property type="entry name" value="DUF3267"/>
    <property type="match status" value="1"/>
</dbReference>
<organism evidence="2 3">
    <name type="scientific">Oceanobacillus iheyensis (strain DSM 14371 / CIP 107618 / JCM 11309 / KCTC 3954 / HTE831)</name>
    <dbReference type="NCBI Taxonomy" id="221109"/>
    <lineage>
        <taxon>Bacteria</taxon>
        <taxon>Bacillati</taxon>
        <taxon>Bacillota</taxon>
        <taxon>Bacilli</taxon>
        <taxon>Bacillales</taxon>
        <taxon>Bacillaceae</taxon>
        <taxon>Oceanobacillus</taxon>
    </lineage>
</organism>
<keyword evidence="3" id="KW-1185">Reference proteome</keyword>
<keyword evidence="1" id="KW-0812">Transmembrane</keyword>
<feature type="transmembrane region" description="Helical" evidence="1">
    <location>
        <begin position="20"/>
        <end position="44"/>
    </location>
</feature>
<dbReference type="Proteomes" id="UP000000822">
    <property type="component" value="Chromosome"/>
</dbReference>
<dbReference type="STRING" id="221109.gene:10733389"/>
<name>Q8ERZ6_OCEIH</name>
<dbReference type="HOGENOM" id="CLU_105877_1_0_9"/>
<feature type="transmembrane region" description="Helical" evidence="1">
    <location>
        <begin position="107"/>
        <end position="126"/>
    </location>
</feature>
<feature type="transmembrane region" description="Helical" evidence="1">
    <location>
        <begin position="132"/>
        <end position="158"/>
    </location>
</feature>
<keyword evidence="1" id="KW-0472">Membrane</keyword>
<gene>
    <name evidence="2" type="ordered locus">OB1150</name>
</gene>
<reference evidence="2 3" key="2">
    <citation type="journal article" date="2002" name="Nucleic Acids Res.">
        <title>Genome sequence of Oceanobacillus iheyensis isolated from the Iheya Ridge and its unexpected adaptive capabilities to extreme environments.</title>
        <authorList>
            <person name="Takami H."/>
            <person name="Takaki Y."/>
            <person name="Uchiyama I."/>
        </authorList>
    </citation>
    <scope>NUCLEOTIDE SEQUENCE [LARGE SCALE GENOMIC DNA]</scope>
    <source>
        <strain evidence="3">DSM 14371 / CIP 107618 / JCM 11309 / KCTC 3954 / HTE831</strain>
    </source>
</reference>
<keyword evidence="1" id="KW-1133">Transmembrane helix</keyword>
<reference evidence="2 3" key="1">
    <citation type="journal article" date="2001" name="FEMS Microbiol. Lett.">
        <title>Oceanobacillus iheyensis gen. nov., sp. nov., a deep-sea extremely halotolerant and alkaliphilic species isolated from a depth of 1050 m on the Iheya Ridge.</title>
        <authorList>
            <person name="Lu J."/>
            <person name="Nogi Y."/>
            <person name="Takami H."/>
        </authorList>
    </citation>
    <scope>NUCLEOTIDE SEQUENCE [LARGE SCALE GENOMIC DNA]</scope>
    <source>
        <strain evidence="3">DSM 14371 / CIP 107618 / JCM 11309 / KCTC 3954 / HTE831</strain>
    </source>
</reference>
<dbReference type="PhylomeDB" id="Q8ERZ6"/>
<dbReference type="RefSeq" id="WP_011065551.1">
    <property type="nucleotide sequence ID" value="NC_004193.1"/>
</dbReference>
<feature type="transmembrane region" description="Helical" evidence="1">
    <location>
        <begin position="50"/>
        <end position="76"/>
    </location>
</feature>
<accession>Q8ERZ6</accession>
<protein>
    <submittedName>
        <fullName evidence="2">Hypothetical conserved protein</fullName>
    </submittedName>
</protein>
<evidence type="ECO:0000313" key="2">
    <source>
        <dbReference type="EMBL" id="BAC13106.1"/>
    </source>
</evidence>
<dbReference type="AlphaFoldDB" id="Q8ERZ6"/>
<dbReference type="InterPro" id="IPR021683">
    <property type="entry name" value="DUF3267"/>
</dbReference>
<proteinExistence type="predicted"/>
<evidence type="ECO:0000256" key="1">
    <source>
        <dbReference type="SAM" id="Phobius"/>
    </source>
</evidence>
<dbReference type="KEGG" id="oih:OB1150"/>
<dbReference type="EMBL" id="BA000028">
    <property type="protein sequence ID" value="BAC13106.1"/>
    <property type="molecule type" value="Genomic_DNA"/>
</dbReference>
<dbReference type="OrthoDB" id="2360495at2"/>
<evidence type="ECO:0000313" key="3">
    <source>
        <dbReference type="Proteomes" id="UP000000822"/>
    </source>
</evidence>
<dbReference type="eggNOG" id="ENOG502ZR52">
    <property type="taxonomic scope" value="Bacteria"/>
</dbReference>